<evidence type="ECO:0000256" key="5">
    <source>
        <dbReference type="SAM" id="Coils"/>
    </source>
</evidence>
<gene>
    <name evidence="7" type="ORF">ACFQ22_05810</name>
</gene>
<feature type="coiled-coil region" evidence="5">
    <location>
        <begin position="33"/>
        <end position="86"/>
    </location>
</feature>
<keyword evidence="3" id="KW-0238">DNA-binding</keyword>
<sequence>MTIDDLEAFILVCQLKSISKAARQVNLSQSEISKRLRKMAEELNSQLINTTNKRHLEITADGKQFLQSAQTIVKSYEAALQALAENRTAEKPTLKIGTVPIAGQYRIASIIAEYNNQHPHVQISLLENEGEVILNQLKARQVDAVILRDVQAQAVSDLYYQKVGLITDELKVVMVVNHPLATQSNVSPIDLRHGQVMTLPKGSGVYELMMNWFKQGELKPEIYFQSTHIETLIGMLQHSASVTFLFQKSVGPFMTDKLRMKSLTPPVYSDLQFVYPRRHGNQLLLSVLHRLTEAFRNQPLS</sequence>
<dbReference type="InterPro" id="IPR036390">
    <property type="entry name" value="WH_DNA-bd_sf"/>
</dbReference>
<dbReference type="PROSITE" id="PS50931">
    <property type="entry name" value="HTH_LYSR"/>
    <property type="match status" value="1"/>
</dbReference>
<evidence type="ECO:0000256" key="4">
    <source>
        <dbReference type="ARBA" id="ARBA00023163"/>
    </source>
</evidence>
<dbReference type="RefSeq" id="WP_121977010.1">
    <property type="nucleotide sequence ID" value="NZ_JBHTLH010000016.1"/>
</dbReference>
<comment type="similarity">
    <text evidence="1">Belongs to the LysR transcriptional regulatory family.</text>
</comment>
<evidence type="ECO:0000256" key="3">
    <source>
        <dbReference type="ARBA" id="ARBA00023125"/>
    </source>
</evidence>
<keyword evidence="2" id="KW-0805">Transcription regulation</keyword>
<dbReference type="InterPro" id="IPR036388">
    <property type="entry name" value="WH-like_DNA-bd_sf"/>
</dbReference>
<dbReference type="CDD" id="cd05466">
    <property type="entry name" value="PBP2_LTTR_substrate"/>
    <property type="match status" value="1"/>
</dbReference>
<dbReference type="Pfam" id="PF03466">
    <property type="entry name" value="LysR_substrate"/>
    <property type="match status" value="1"/>
</dbReference>
<dbReference type="InterPro" id="IPR050950">
    <property type="entry name" value="HTH-type_LysR_regulators"/>
</dbReference>
<evidence type="ECO:0000313" key="8">
    <source>
        <dbReference type="Proteomes" id="UP001597156"/>
    </source>
</evidence>
<keyword evidence="4" id="KW-0804">Transcription</keyword>
<feature type="domain" description="HTH lysR-type" evidence="6">
    <location>
        <begin position="1"/>
        <end position="59"/>
    </location>
</feature>
<evidence type="ECO:0000256" key="1">
    <source>
        <dbReference type="ARBA" id="ARBA00009437"/>
    </source>
</evidence>
<keyword evidence="5" id="KW-0175">Coiled coil</keyword>
<comment type="caution">
    <text evidence="7">The sequence shown here is derived from an EMBL/GenBank/DDBJ whole genome shotgun (WGS) entry which is preliminary data.</text>
</comment>
<evidence type="ECO:0000256" key="2">
    <source>
        <dbReference type="ARBA" id="ARBA00023015"/>
    </source>
</evidence>
<keyword evidence="8" id="KW-1185">Reference proteome</keyword>
<accession>A0ABW3PGW9</accession>
<reference evidence="8" key="1">
    <citation type="journal article" date="2019" name="Int. J. Syst. Evol. Microbiol.">
        <title>The Global Catalogue of Microorganisms (GCM) 10K type strain sequencing project: providing services to taxonomists for standard genome sequencing and annotation.</title>
        <authorList>
            <consortium name="The Broad Institute Genomics Platform"/>
            <consortium name="The Broad Institute Genome Sequencing Center for Infectious Disease"/>
            <person name="Wu L."/>
            <person name="Ma J."/>
        </authorList>
    </citation>
    <scope>NUCLEOTIDE SEQUENCE [LARGE SCALE GENOMIC DNA]</scope>
    <source>
        <strain evidence="8">CCUG 71848</strain>
    </source>
</reference>
<dbReference type="Pfam" id="PF00126">
    <property type="entry name" value="HTH_1"/>
    <property type="match status" value="1"/>
</dbReference>
<dbReference type="EMBL" id="JBHTLH010000016">
    <property type="protein sequence ID" value="MFD1124882.1"/>
    <property type="molecule type" value="Genomic_DNA"/>
</dbReference>
<evidence type="ECO:0000313" key="7">
    <source>
        <dbReference type="EMBL" id="MFD1124882.1"/>
    </source>
</evidence>
<dbReference type="PANTHER" id="PTHR30419:SF28">
    <property type="entry name" value="HTH-TYPE TRANSCRIPTIONAL REGULATOR BSDA"/>
    <property type="match status" value="1"/>
</dbReference>
<dbReference type="PANTHER" id="PTHR30419">
    <property type="entry name" value="HTH-TYPE TRANSCRIPTIONAL REGULATOR YBHD"/>
    <property type="match status" value="1"/>
</dbReference>
<dbReference type="Gene3D" id="3.40.190.290">
    <property type="match status" value="1"/>
</dbReference>
<organism evidence="7 8">
    <name type="scientific">Lentilactobacillus raoultii</name>
    <dbReference type="NCBI Taxonomy" id="1987503"/>
    <lineage>
        <taxon>Bacteria</taxon>
        <taxon>Bacillati</taxon>
        <taxon>Bacillota</taxon>
        <taxon>Bacilli</taxon>
        <taxon>Lactobacillales</taxon>
        <taxon>Lactobacillaceae</taxon>
        <taxon>Lentilactobacillus</taxon>
    </lineage>
</organism>
<dbReference type="InterPro" id="IPR005119">
    <property type="entry name" value="LysR_subst-bd"/>
</dbReference>
<dbReference type="SUPFAM" id="SSF46785">
    <property type="entry name" value="Winged helix' DNA-binding domain"/>
    <property type="match status" value="1"/>
</dbReference>
<dbReference type="Proteomes" id="UP001597156">
    <property type="component" value="Unassembled WGS sequence"/>
</dbReference>
<dbReference type="SUPFAM" id="SSF53850">
    <property type="entry name" value="Periplasmic binding protein-like II"/>
    <property type="match status" value="1"/>
</dbReference>
<evidence type="ECO:0000259" key="6">
    <source>
        <dbReference type="PROSITE" id="PS50931"/>
    </source>
</evidence>
<name>A0ABW3PGW9_9LACO</name>
<protein>
    <submittedName>
        <fullName evidence="7">LysR substrate-binding domain-containing protein</fullName>
    </submittedName>
</protein>
<dbReference type="InterPro" id="IPR000847">
    <property type="entry name" value="LysR_HTH_N"/>
</dbReference>
<proteinExistence type="inferred from homology"/>
<dbReference type="Gene3D" id="1.10.10.10">
    <property type="entry name" value="Winged helix-like DNA-binding domain superfamily/Winged helix DNA-binding domain"/>
    <property type="match status" value="1"/>
</dbReference>